<protein>
    <submittedName>
        <fullName evidence="2">Uncharacterized protein</fullName>
    </submittedName>
</protein>
<organism evidence="2 3">
    <name type="scientific">Candidatus Accumulibacter cognatus</name>
    <dbReference type="NCBI Taxonomy" id="2954383"/>
    <lineage>
        <taxon>Bacteria</taxon>
        <taxon>Pseudomonadati</taxon>
        <taxon>Pseudomonadota</taxon>
        <taxon>Betaproteobacteria</taxon>
        <taxon>Candidatus Accumulibacter</taxon>
    </lineage>
</organism>
<evidence type="ECO:0000313" key="3">
    <source>
        <dbReference type="Proteomes" id="UP000021315"/>
    </source>
</evidence>
<dbReference type="AlphaFoldDB" id="A0A080M930"/>
<feature type="transmembrane region" description="Helical" evidence="1">
    <location>
        <begin position="77"/>
        <end position="93"/>
    </location>
</feature>
<feature type="transmembrane region" description="Helical" evidence="1">
    <location>
        <begin position="7"/>
        <end position="28"/>
    </location>
</feature>
<proteinExistence type="predicted"/>
<evidence type="ECO:0000256" key="1">
    <source>
        <dbReference type="SAM" id="Phobius"/>
    </source>
</evidence>
<comment type="caution">
    <text evidence="2">The sequence shown here is derived from an EMBL/GenBank/DDBJ whole genome shotgun (WGS) entry which is preliminary data.</text>
</comment>
<feature type="transmembrane region" description="Helical" evidence="1">
    <location>
        <begin position="34"/>
        <end position="56"/>
    </location>
</feature>
<dbReference type="EMBL" id="JDST02000017">
    <property type="protein sequence ID" value="KFB77802.1"/>
    <property type="molecule type" value="Genomic_DNA"/>
</dbReference>
<gene>
    <name evidence="2" type="ORF">AW06_001044</name>
</gene>
<reference evidence="2" key="1">
    <citation type="submission" date="2014-02" db="EMBL/GenBank/DDBJ databases">
        <title>Expanding our view of genomic diversity in Candidatus Accumulibacter clades.</title>
        <authorList>
            <person name="Skennerton C.T."/>
            <person name="Barr J.J."/>
            <person name="Slater F.R."/>
            <person name="Bond P.L."/>
            <person name="Tyson G.W."/>
        </authorList>
    </citation>
    <scope>NUCLEOTIDE SEQUENCE [LARGE SCALE GENOMIC DNA]</scope>
</reference>
<dbReference type="STRING" id="1453999.AW06_001044"/>
<feature type="transmembrane region" description="Helical" evidence="1">
    <location>
        <begin position="99"/>
        <end position="116"/>
    </location>
</feature>
<evidence type="ECO:0000313" key="2">
    <source>
        <dbReference type="EMBL" id="KFB77802.1"/>
    </source>
</evidence>
<sequence length="171" mass="18804">MLRFLPKLLLVATSFAPVMVTFAVVLWFDSERSLALGLLAGAVLAVIACVTVIKLAARQLSINDVVIKSIKPADKEIVGFVLAYLLPLARGSQFDGVPMFVVLGVFFLVVMTSNAYHTNPLLGLIGYHFYEVTIEDVGYTLLSRRNLHNTKAIKSVVSLTDYMLLDVTKQK</sequence>
<keyword evidence="1" id="KW-0472">Membrane</keyword>
<keyword evidence="1" id="KW-1133">Transmembrane helix</keyword>
<dbReference type="RefSeq" id="WP_034946033.1">
    <property type="nucleotide sequence ID" value="NZ_JDST02000017.1"/>
</dbReference>
<keyword evidence="3" id="KW-1185">Reference proteome</keyword>
<name>A0A080M930_9PROT</name>
<dbReference type="Proteomes" id="UP000021315">
    <property type="component" value="Unassembled WGS sequence"/>
</dbReference>
<accession>A0A080M930</accession>
<keyword evidence="1" id="KW-0812">Transmembrane</keyword>